<sequence>MTFELDVPLGALWHRPALPRSAPPTPASSYDDEARRGKRRIWGVTSADKERGRRRPGLSSTSALVPEALSSLACARPRCAPALELTGQRRLGVRTRGGGGGSICPARRRSTPSPDQRGAARLDTTLLVARLLDRLCTNRLLDSFHAASAAHTAFSTASSTTAASSRFTSSPTQNEALPGEGRGGGAMEIRGEKRCCRGALRRISEAETTTEMVVAEEEVDDEVMDDYLFKSITKESLPHLCELFEKIEQQYATLERQEFLLIREKEQTNELKGELDKQREMSFWYGFMRKPKNLL</sequence>
<dbReference type="EnsemblPlants" id="OGLUM10G06850.1">
    <property type="protein sequence ID" value="OGLUM10G06850.1"/>
    <property type="gene ID" value="OGLUM10G06850"/>
</dbReference>
<dbReference type="AlphaFoldDB" id="A0A0E0B9E3"/>
<accession>A0A0E0B9E3</accession>
<evidence type="ECO:0000313" key="3">
    <source>
        <dbReference type="Proteomes" id="UP000026961"/>
    </source>
</evidence>
<reference evidence="2" key="1">
    <citation type="submission" date="2015-04" db="UniProtKB">
        <authorList>
            <consortium name="EnsemblPlants"/>
        </authorList>
    </citation>
    <scope>IDENTIFICATION</scope>
</reference>
<reference evidence="2" key="2">
    <citation type="submission" date="2018-05" db="EMBL/GenBank/DDBJ databases">
        <title>OgluRS3 (Oryza glumaepatula Reference Sequence Version 3).</title>
        <authorList>
            <person name="Zhang J."/>
            <person name="Kudrna D."/>
            <person name="Lee S."/>
            <person name="Talag J."/>
            <person name="Welchert J."/>
            <person name="Wing R.A."/>
        </authorList>
    </citation>
    <scope>NUCLEOTIDE SEQUENCE [LARGE SCALE GENOMIC DNA]</scope>
</reference>
<dbReference type="Gramene" id="OGLUM10G06850.1">
    <property type="protein sequence ID" value="OGLUM10G06850.1"/>
    <property type="gene ID" value="OGLUM10G06850"/>
</dbReference>
<organism evidence="2">
    <name type="scientific">Oryza glumipatula</name>
    <dbReference type="NCBI Taxonomy" id="40148"/>
    <lineage>
        <taxon>Eukaryota</taxon>
        <taxon>Viridiplantae</taxon>
        <taxon>Streptophyta</taxon>
        <taxon>Embryophyta</taxon>
        <taxon>Tracheophyta</taxon>
        <taxon>Spermatophyta</taxon>
        <taxon>Magnoliopsida</taxon>
        <taxon>Liliopsida</taxon>
        <taxon>Poales</taxon>
        <taxon>Poaceae</taxon>
        <taxon>BOP clade</taxon>
        <taxon>Oryzoideae</taxon>
        <taxon>Oryzeae</taxon>
        <taxon>Oryzinae</taxon>
        <taxon>Oryza</taxon>
    </lineage>
</organism>
<feature type="compositionally biased region" description="Low complexity" evidence="1">
    <location>
        <begin position="160"/>
        <end position="170"/>
    </location>
</feature>
<feature type="region of interest" description="Disordered" evidence="1">
    <location>
        <begin position="15"/>
        <end position="62"/>
    </location>
</feature>
<dbReference type="Proteomes" id="UP000026961">
    <property type="component" value="Chromosome 10"/>
</dbReference>
<feature type="region of interest" description="Disordered" evidence="1">
    <location>
        <begin position="90"/>
        <end position="119"/>
    </location>
</feature>
<protein>
    <submittedName>
        <fullName evidence="2">Uncharacterized protein</fullName>
    </submittedName>
</protein>
<evidence type="ECO:0000256" key="1">
    <source>
        <dbReference type="SAM" id="MobiDB-lite"/>
    </source>
</evidence>
<keyword evidence="3" id="KW-1185">Reference proteome</keyword>
<name>A0A0E0B9E3_9ORYZ</name>
<dbReference type="HOGENOM" id="CLU_944527_0_0_1"/>
<feature type="region of interest" description="Disordered" evidence="1">
    <location>
        <begin position="160"/>
        <end position="188"/>
    </location>
</feature>
<evidence type="ECO:0000313" key="2">
    <source>
        <dbReference type="EnsemblPlants" id="OGLUM10G06850.1"/>
    </source>
</evidence>
<proteinExistence type="predicted"/>